<gene>
    <name evidence="1" type="ORF">LCGC14_1339330</name>
</gene>
<comment type="caution">
    <text evidence="1">The sequence shown here is derived from an EMBL/GenBank/DDBJ whole genome shotgun (WGS) entry which is preliminary data.</text>
</comment>
<organism evidence="1">
    <name type="scientific">marine sediment metagenome</name>
    <dbReference type="NCBI Taxonomy" id="412755"/>
    <lineage>
        <taxon>unclassified sequences</taxon>
        <taxon>metagenomes</taxon>
        <taxon>ecological metagenomes</taxon>
    </lineage>
</organism>
<evidence type="ECO:0000313" key="1">
    <source>
        <dbReference type="EMBL" id="KKM80487.1"/>
    </source>
</evidence>
<sequence>MRKVRPPKTFRVREIITLADGRIILNGDHGSLDLRRHDDRHSSAMYHPIRFGTQPTRDRQADDLEHVVTIAEIPRGGSIAF</sequence>
<proteinExistence type="predicted"/>
<accession>A0A0F9NGD8</accession>
<reference evidence="1" key="1">
    <citation type="journal article" date="2015" name="Nature">
        <title>Complex archaea that bridge the gap between prokaryotes and eukaryotes.</title>
        <authorList>
            <person name="Spang A."/>
            <person name="Saw J.H."/>
            <person name="Jorgensen S.L."/>
            <person name="Zaremba-Niedzwiedzka K."/>
            <person name="Martijn J."/>
            <person name="Lind A.E."/>
            <person name="van Eijk R."/>
            <person name="Schleper C."/>
            <person name="Guy L."/>
            <person name="Ettema T.J."/>
        </authorList>
    </citation>
    <scope>NUCLEOTIDE SEQUENCE</scope>
</reference>
<dbReference type="EMBL" id="LAZR01008173">
    <property type="protein sequence ID" value="KKM80487.1"/>
    <property type="molecule type" value="Genomic_DNA"/>
</dbReference>
<dbReference type="AlphaFoldDB" id="A0A0F9NGD8"/>
<name>A0A0F9NGD8_9ZZZZ</name>
<protein>
    <submittedName>
        <fullName evidence="1">Uncharacterized protein</fullName>
    </submittedName>
</protein>